<dbReference type="EMBL" id="BMAT01008781">
    <property type="protein sequence ID" value="GFR92543.1"/>
    <property type="molecule type" value="Genomic_DNA"/>
</dbReference>
<sequence>MKRVISLKRQFQRRPEYHHHYVKFFNEILERGDAERVPDDEVEATTCWYIPHHGVYHPKKPGKNRVVFDCSAGHLGICLNDLLLQRPDLVISLSGVLCRFHKGPIAFSCDIEKMYHQLYVPKPHRDYLRFL</sequence>
<evidence type="ECO:0000313" key="1">
    <source>
        <dbReference type="EMBL" id="GFR92543.1"/>
    </source>
</evidence>
<gene>
    <name evidence="1" type="ORF">ElyMa_004356400</name>
</gene>
<dbReference type="PANTHER" id="PTHR47331">
    <property type="entry name" value="PHD-TYPE DOMAIN-CONTAINING PROTEIN"/>
    <property type="match status" value="1"/>
</dbReference>
<dbReference type="AlphaFoldDB" id="A0AAV4H2Y1"/>
<dbReference type="InterPro" id="IPR043502">
    <property type="entry name" value="DNA/RNA_pol_sf"/>
</dbReference>
<protein>
    <submittedName>
        <fullName evidence="1">Non-LTR (Long terminal repeat) retrotransposon and domain-containing protein</fullName>
    </submittedName>
</protein>
<dbReference type="PANTHER" id="PTHR47331:SF5">
    <property type="entry name" value="RIBONUCLEASE H"/>
    <property type="match status" value="1"/>
</dbReference>
<reference evidence="1 2" key="1">
    <citation type="journal article" date="2021" name="Elife">
        <title>Chloroplast acquisition without the gene transfer in kleptoplastic sea slugs, Plakobranchus ocellatus.</title>
        <authorList>
            <person name="Maeda T."/>
            <person name="Takahashi S."/>
            <person name="Yoshida T."/>
            <person name="Shimamura S."/>
            <person name="Takaki Y."/>
            <person name="Nagai Y."/>
            <person name="Toyoda A."/>
            <person name="Suzuki Y."/>
            <person name="Arimoto A."/>
            <person name="Ishii H."/>
            <person name="Satoh N."/>
            <person name="Nishiyama T."/>
            <person name="Hasebe M."/>
            <person name="Maruyama T."/>
            <person name="Minagawa J."/>
            <person name="Obokata J."/>
            <person name="Shigenobu S."/>
        </authorList>
    </citation>
    <scope>NUCLEOTIDE SEQUENCE [LARGE SCALE GENOMIC DNA]</scope>
</reference>
<accession>A0AAV4H2Y1</accession>
<comment type="caution">
    <text evidence="1">The sequence shown here is derived from an EMBL/GenBank/DDBJ whole genome shotgun (WGS) entry which is preliminary data.</text>
</comment>
<organism evidence="1 2">
    <name type="scientific">Elysia marginata</name>
    <dbReference type="NCBI Taxonomy" id="1093978"/>
    <lineage>
        <taxon>Eukaryota</taxon>
        <taxon>Metazoa</taxon>
        <taxon>Spiralia</taxon>
        <taxon>Lophotrochozoa</taxon>
        <taxon>Mollusca</taxon>
        <taxon>Gastropoda</taxon>
        <taxon>Heterobranchia</taxon>
        <taxon>Euthyneura</taxon>
        <taxon>Panpulmonata</taxon>
        <taxon>Sacoglossa</taxon>
        <taxon>Placobranchoidea</taxon>
        <taxon>Plakobranchidae</taxon>
        <taxon>Elysia</taxon>
    </lineage>
</organism>
<keyword evidence="2" id="KW-1185">Reference proteome</keyword>
<evidence type="ECO:0000313" key="2">
    <source>
        <dbReference type="Proteomes" id="UP000762676"/>
    </source>
</evidence>
<proteinExistence type="predicted"/>
<name>A0AAV4H2Y1_9GAST</name>
<dbReference type="Proteomes" id="UP000762676">
    <property type="component" value="Unassembled WGS sequence"/>
</dbReference>
<dbReference type="SUPFAM" id="SSF56672">
    <property type="entry name" value="DNA/RNA polymerases"/>
    <property type="match status" value="1"/>
</dbReference>